<dbReference type="Proteomes" id="UP000095342">
    <property type="component" value="Chromosome"/>
</dbReference>
<evidence type="ECO:0000313" key="3">
    <source>
        <dbReference type="Proteomes" id="UP000095342"/>
    </source>
</evidence>
<dbReference type="EMBL" id="CP017448">
    <property type="protein sequence ID" value="AOV18036.1"/>
    <property type="molecule type" value="Genomic_DNA"/>
</dbReference>
<comment type="similarity">
    <text evidence="1">Belongs to the UPF0149 family.</text>
</comment>
<dbReference type="PANTHER" id="PTHR37528:SF1">
    <property type="entry name" value="UPF0149 PROTEIN YGFB"/>
    <property type="match status" value="1"/>
</dbReference>
<dbReference type="KEGG" id="aaeo:BJI67_14050"/>
<evidence type="ECO:0000313" key="2">
    <source>
        <dbReference type="EMBL" id="AOV18036.1"/>
    </source>
</evidence>
<keyword evidence="3" id="KW-1185">Reference proteome</keyword>
<evidence type="ECO:0008006" key="4">
    <source>
        <dbReference type="Google" id="ProtNLM"/>
    </source>
</evidence>
<proteinExistence type="inferred from homology"/>
<protein>
    <recommendedName>
        <fullName evidence="4">YecA family protein</fullName>
    </recommendedName>
</protein>
<dbReference type="RefSeq" id="WP_070073566.1">
    <property type="nucleotide sequence ID" value="NZ_CP017448.1"/>
</dbReference>
<evidence type="ECO:0000256" key="1">
    <source>
        <dbReference type="ARBA" id="ARBA00038308"/>
    </source>
</evidence>
<organism evidence="2 3">
    <name type="scientific">Acidihalobacter aeolianus</name>
    <dbReference type="NCBI Taxonomy" id="2792603"/>
    <lineage>
        <taxon>Bacteria</taxon>
        <taxon>Pseudomonadati</taxon>
        <taxon>Pseudomonadota</taxon>
        <taxon>Gammaproteobacteria</taxon>
        <taxon>Chromatiales</taxon>
        <taxon>Ectothiorhodospiraceae</taxon>
        <taxon>Acidihalobacter</taxon>
    </lineage>
</organism>
<dbReference type="GO" id="GO:0005829">
    <property type="term" value="C:cytosol"/>
    <property type="evidence" value="ECO:0007669"/>
    <property type="project" value="TreeGrafter"/>
</dbReference>
<dbReference type="Gene3D" id="1.20.120.740">
    <property type="entry name" value="YgfB uncharacterised protein family UPF0149, PF03695"/>
    <property type="match status" value="1"/>
</dbReference>
<name>A0A1D8KAT4_9GAMM</name>
<gene>
    <name evidence="2" type="ORF">BJI67_14050</name>
</gene>
<dbReference type="PANTHER" id="PTHR37528">
    <property type="entry name" value="UPF0149 PROTEIN YGFB"/>
    <property type="match status" value="1"/>
</dbReference>
<accession>A0A1D8KAT4</accession>
<dbReference type="InterPro" id="IPR011978">
    <property type="entry name" value="YgfB-like"/>
</dbReference>
<dbReference type="InterPro" id="IPR036255">
    <property type="entry name" value="YgfB-like_sf"/>
</dbReference>
<dbReference type="SUPFAM" id="SSF101327">
    <property type="entry name" value="YgfB-like"/>
    <property type="match status" value="1"/>
</dbReference>
<dbReference type="Pfam" id="PF03695">
    <property type="entry name" value="UPF0149"/>
    <property type="match status" value="1"/>
</dbReference>
<dbReference type="AlphaFoldDB" id="A0A1D8KAT4"/>
<reference evidence="2 3" key="1">
    <citation type="submission" date="2016-09" db="EMBL/GenBank/DDBJ databases">
        <title>Acidihalobacter prosperus V6 (DSM14174).</title>
        <authorList>
            <person name="Khaleque H.N."/>
            <person name="Ramsay J.P."/>
            <person name="Murphy R.J.T."/>
            <person name="Kaksonen A.H."/>
            <person name="Boxall N.J."/>
            <person name="Watkin E.L.J."/>
        </authorList>
    </citation>
    <scope>NUCLEOTIDE SEQUENCE [LARGE SCALE GENOMIC DNA]</scope>
    <source>
        <strain evidence="2 3">V6</strain>
    </source>
</reference>
<sequence>MDLHFESLDEELRGAGAAMGAAEGHGLLCARLALGTLGDEESWLQETLGSSADASVPCRQGLSELYRNTRLQLDDAEISFQPFLPGDEAELNERVAALGQWCYGFSTGLVLAGLQAERLEALPEQVREFIDDLGRIAQVSSDSVAYEEGEADYAELLEYVRIGVLLLFEEMQPRTPLSGLH</sequence>